<organism evidence="1 2">
    <name type="scientific">Actinacidiphila paucisporea</name>
    <dbReference type="NCBI Taxonomy" id="310782"/>
    <lineage>
        <taxon>Bacteria</taxon>
        <taxon>Bacillati</taxon>
        <taxon>Actinomycetota</taxon>
        <taxon>Actinomycetes</taxon>
        <taxon>Kitasatosporales</taxon>
        <taxon>Streptomycetaceae</taxon>
        <taxon>Actinacidiphila</taxon>
    </lineage>
</organism>
<gene>
    <name evidence="1" type="ORF">SAMN05216499_12239</name>
</gene>
<keyword evidence="2" id="KW-1185">Reference proteome</keyword>
<sequence length="47" mass="5129">MSQSDPPGRSPVATPPRPVLHDVLNRELLDQDALHALDVRTTDGSPR</sequence>
<proteinExistence type="predicted"/>
<dbReference type="AlphaFoldDB" id="A0A1M7PAU3"/>
<dbReference type="Proteomes" id="UP000184111">
    <property type="component" value="Unassembled WGS sequence"/>
</dbReference>
<accession>A0A1M7PAU3</accession>
<reference evidence="1 2" key="1">
    <citation type="submission" date="2016-11" db="EMBL/GenBank/DDBJ databases">
        <authorList>
            <person name="Jaros S."/>
            <person name="Januszkiewicz K."/>
            <person name="Wedrychowicz H."/>
        </authorList>
    </citation>
    <scope>NUCLEOTIDE SEQUENCE [LARGE SCALE GENOMIC DNA]</scope>
    <source>
        <strain evidence="1 2">CGMCC 4.2025</strain>
    </source>
</reference>
<dbReference type="EMBL" id="FRBI01000022">
    <property type="protein sequence ID" value="SHN13891.1"/>
    <property type="molecule type" value="Genomic_DNA"/>
</dbReference>
<dbReference type="STRING" id="310782.SAMN05216499_12239"/>
<dbReference type="RefSeq" id="WP_159450305.1">
    <property type="nucleotide sequence ID" value="NZ_FRBI01000022.1"/>
</dbReference>
<evidence type="ECO:0000313" key="2">
    <source>
        <dbReference type="Proteomes" id="UP000184111"/>
    </source>
</evidence>
<name>A0A1M7PAU3_9ACTN</name>
<evidence type="ECO:0000313" key="1">
    <source>
        <dbReference type="EMBL" id="SHN13891.1"/>
    </source>
</evidence>
<protein>
    <submittedName>
        <fullName evidence="1">Uncharacterized protein</fullName>
    </submittedName>
</protein>